<evidence type="ECO:0000259" key="7">
    <source>
        <dbReference type="Pfam" id="PF01494"/>
    </source>
</evidence>
<comment type="caution">
    <text evidence="8">The sequence shown here is derived from an EMBL/GenBank/DDBJ whole genome shotgun (WGS) entry which is preliminary data.</text>
</comment>
<dbReference type="PRINTS" id="PR00420">
    <property type="entry name" value="RNGMNOXGNASE"/>
</dbReference>
<dbReference type="InterPro" id="IPR002938">
    <property type="entry name" value="FAD-bd"/>
</dbReference>
<dbReference type="SUPFAM" id="SSF51905">
    <property type="entry name" value="FAD/NAD(P)-binding domain"/>
    <property type="match status" value="1"/>
</dbReference>
<keyword evidence="3" id="KW-0274">FAD</keyword>
<keyword evidence="2" id="KW-0285">Flavoprotein</keyword>
<keyword evidence="4" id="KW-0560">Oxidoreductase</keyword>
<evidence type="ECO:0000256" key="3">
    <source>
        <dbReference type="ARBA" id="ARBA00022827"/>
    </source>
</evidence>
<dbReference type="Pfam" id="PF01494">
    <property type="entry name" value="FAD_binding_3"/>
    <property type="match status" value="1"/>
</dbReference>
<dbReference type="SUPFAM" id="SSF54373">
    <property type="entry name" value="FAD-linked reductases, C-terminal domain"/>
    <property type="match status" value="1"/>
</dbReference>
<evidence type="ECO:0000313" key="9">
    <source>
        <dbReference type="Proteomes" id="UP001610563"/>
    </source>
</evidence>
<dbReference type="Proteomes" id="UP001610563">
    <property type="component" value="Unassembled WGS sequence"/>
</dbReference>
<evidence type="ECO:0000256" key="5">
    <source>
        <dbReference type="ARBA" id="ARBA00023033"/>
    </source>
</evidence>
<evidence type="ECO:0000256" key="4">
    <source>
        <dbReference type="ARBA" id="ARBA00023002"/>
    </source>
</evidence>
<evidence type="ECO:0000256" key="6">
    <source>
        <dbReference type="SAM" id="SignalP"/>
    </source>
</evidence>
<reference evidence="8 9" key="1">
    <citation type="submission" date="2024-07" db="EMBL/GenBank/DDBJ databases">
        <title>Section-level genome sequencing and comparative genomics of Aspergillus sections Usti and Cavernicolus.</title>
        <authorList>
            <consortium name="Lawrence Berkeley National Laboratory"/>
            <person name="Nybo J.L."/>
            <person name="Vesth T.C."/>
            <person name="Theobald S."/>
            <person name="Frisvad J.C."/>
            <person name="Larsen T.O."/>
            <person name="Kjaerboelling I."/>
            <person name="Rothschild-Mancinelli K."/>
            <person name="Lyhne E.K."/>
            <person name="Kogle M.E."/>
            <person name="Barry K."/>
            <person name="Clum A."/>
            <person name="Na H."/>
            <person name="Ledsgaard L."/>
            <person name="Lin J."/>
            <person name="Lipzen A."/>
            <person name="Kuo A."/>
            <person name="Riley R."/>
            <person name="Mondo S."/>
            <person name="Labutti K."/>
            <person name="Haridas S."/>
            <person name="Pangalinan J."/>
            <person name="Salamov A.A."/>
            <person name="Simmons B.A."/>
            <person name="Magnuson J.K."/>
            <person name="Chen J."/>
            <person name="Drula E."/>
            <person name="Henrissat B."/>
            <person name="Wiebenga A."/>
            <person name="Lubbers R.J."/>
            <person name="Gomes A.C."/>
            <person name="Makela M.R."/>
            <person name="Stajich J."/>
            <person name="Grigoriev I.V."/>
            <person name="Mortensen U.H."/>
            <person name="De Vries R.P."/>
            <person name="Baker S.E."/>
            <person name="Andersen M.R."/>
        </authorList>
    </citation>
    <scope>NUCLEOTIDE SEQUENCE [LARGE SCALE GENOMIC DNA]</scope>
    <source>
        <strain evidence="8 9">CBS 209.92</strain>
    </source>
</reference>
<sequence>MSTRLNVIIVGAGLAGLVAARVLREHHTVTLVEKFTGGHEIGAAINLGPNGVRIIEELGFDAARCQSIVCGETRTLDRDGNLLSAKSMAHLKRVYGAHWLFQHRADLWNEFLRLATASSVELGILGEPARVVWGAEVVHVDVESGEVFLADGARLEADLVVGADGIKSILRPLVTQEEAFRTARPSGSSAFRFTIPREILDKHQPGLRVMDQAHPGALEIHLSMDGSTRSVIMYPCRAFELLNIGCIVPDTILQSPTTESWSAEGTREDLLRCFDDFSPQLRAILGYAQDIKVWQLRDQDPLPTYVRGRVILIGDAAHSMTPHQGQGCNQAIEDAEGFRLFTQQAGAVSRDRVPELLRDLDRVRRPRASQIQNHTRQVHHKASAEELWRFTSYNYTYPGIVECLRRLDAGEEMIPIRQSLA</sequence>
<dbReference type="PANTHER" id="PTHR13789:SF314">
    <property type="entry name" value="FAD-BINDING DOMAIN-CONTAINING PROTEIN"/>
    <property type="match status" value="1"/>
</dbReference>
<keyword evidence="5" id="KW-0503">Monooxygenase</keyword>
<feature type="chain" id="PRO_5045601581" description="FAD-binding domain-containing protein" evidence="6">
    <location>
        <begin position="21"/>
        <end position="421"/>
    </location>
</feature>
<feature type="domain" description="FAD-binding" evidence="7">
    <location>
        <begin position="5"/>
        <end position="372"/>
    </location>
</feature>
<evidence type="ECO:0000313" key="8">
    <source>
        <dbReference type="EMBL" id="KAL2797924.1"/>
    </source>
</evidence>
<protein>
    <recommendedName>
        <fullName evidence="7">FAD-binding domain-containing protein</fullName>
    </recommendedName>
</protein>
<comment type="similarity">
    <text evidence="1">Belongs to the paxM FAD-dependent monooxygenase family.</text>
</comment>
<gene>
    <name evidence="8" type="ORF">BJX66DRAFT_347828</name>
</gene>
<dbReference type="EMBL" id="JBFTWV010000016">
    <property type="protein sequence ID" value="KAL2797924.1"/>
    <property type="molecule type" value="Genomic_DNA"/>
</dbReference>
<dbReference type="PANTHER" id="PTHR13789">
    <property type="entry name" value="MONOOXYGENASE"/>
    <property type="match status" value="1"/>
</dbReference>
<evidence type="ECO:0000256" key="2">
    <source>
        <dbReference type="ARBA" id="ARBA00022630"/>
    </source>
</evidence>
<proteinExistence type="inferred from homology"/>
<keyword evidence="6" id="KW-0732">Signal</keyword>
<dbReference type="Gene3D" id="3.50.50.60">
    <property type="entry name" value="FAD/NAD(P)-binding domain"/>
    <property type="match status" value="1"/>
</dbReference>
<evidence type="ECO:0000256" key="1">
    <source>
        <dbReference type="ARBA" id="ARBA00007992"/>
    </source>
</evidence>
<name>A0ABR4GH43_9EURO</name>
<dbReference type="InterPro" id="IPR036188">
    <property type="entry name" value="FAD/NAD-bd_sf"/>
</dbReference>
<keyword evidence="9" id="KW-1185">Reference proteome</keyword>
<dbReference type="InterPro" id="IPR050493">
    <property type="entry name" value="FAD-dep_Monooxygenase_BioMet"/>
</dbReference>
<feature type="signal peptide" evidence="6">
    <location>
        <begin position="1"/>
        <end position="20"/>
    </location>
</feature>
<organism evidence="8 9">
    <name type="scientific">Aspergillus keveii</name>
    <dbReference type="NCBI Taxonomy" id="714993"/>
    <lineage>
        <taxon>Eukaryota</taxon>
        <taxon>Fungi</taxon>
        <taxon>Dikarya</taxon>
        <taxon>Ascomycota</taxon>
        <taxon>Pezizomycotina</taxon>
        <taxon>Eurotiomycetes</taxon>
        <taxon>Eurotiomycetidae</taxon>
        <taxon>Eurotiales</taxon>
        <taxon>Aspergillaceae</taxon>
        <taxon>Aspergillus</taxon>
        <taxon>Aspergillus subgen. Nidulantes</taxon>
    </lineage>
</organism>
<accession>A0ABR4GH43</accession>